<dbReference type="InterPro" id="IPR018086">
    <property type="entry name" value="NADH_UbQ_OxRdtase_su1_CS"/>
</dbReference>
<dbReference type="EMBL" id="CAADRP010001532">
    <property type="protein sequence ID" value="VFU39768.1"/>
    <property type="molecule type" value="Genomic_DNA"/>
</dbReference>
<keyword evidence="4" id="KW-1133">Transmembrane helix</keyword>
<gene>
    <name evidence="7" type="ORF">SVIM_LOCUS223073</name>
</gene>
<evidence type="ECO:0000256" key="6">
    <source>
        <dbReference type="RuleBase" id="RU000471"/>
    </source>
</evidence>
<dbReference type="GO" id="GO:0003954">
    <property type="term" value="F:NADH dehydrogenase activity"/>
    <property type="evidence" value="ECO:0007669"/>
    <property type="project" value="TreeGrafter"/>
</dbReference>
<accession>A0A6N2LEY8</accession>
<comment type="subcellular location">
    <subcellularLocation>
        <location evidence="6">Cell membrane</location>
        <topology evidence="6">Multi-pass membrane protein</topology>
    </subcellularLocation>
    <subcellularLocation>
        <location evidence="1">Membrane</location>
        <topology evidence="1">Multi-pass membrane protein</topology>
    </subcellularLocation>
</comment>
<dbReference type="PANTHER" id="PTHR11432:SF3">
    <property type="entry name" value="NADH-UBIQUINONE OXIDOREDUCTASE CHAIN 1"/>
    <property type="match status" value="1"/>
</dbReference>
<dbReference type="PANTHER" id="PTHR11432">
    <property type="entry name" value="NADH DEHYDROGENASE SUBUNIT 1"/>
    <property type="match status" value="1"/>
</dbReference>
<keyword evidence="5" id="KW-0472">Membrane</keyword>
<dbReference type="GO" id="GO:0005886">
    <property type="term" value="C:plasma membrane"/>
    <property type="evidence" value="ECO:0007669"/>
    <property type="project" value="UniProtKB-SubCell"/>
</dbReference>
<dbReference type="PROSITE" id="PS00667">
    <property type="entry name" value="COMPLEX1_ND1_1"/>
    <property type="match status" value="1"/>
</dbReference>
<name>A0A6N2LEY8_SALVM</name>
<evidence type="ECO:0000256" key="1">
    <source>
        <dbReference type="ARBA" id="ARBA00004141"/>
    </source>
</evidence>
<evidence type="ECO:0000256" key="3">
    <source>
        <dbReference type="ARBA" id="ARBA00022692"/>
    </source>
</evidence>
<dbReference type="InterPro" id="IPR001694">
    <property type="entry name" value="NADH_UbQ_OxRdtase_su1/FPO"/>
</dbReference>
<evidence type="ECO:0000313" key="7">
    <source>
        <dbReference type="EMBL" id="VFU39768.1"/>
    </source>
</evidence>
<sequence>MAFVQHQKGPDVVGPFGLLQPIADGLKLILKETISPSSANLSLFRIAPVATFMLSLVTRAVIPFDYGMGAAIRSPMILGPIGKNGFMPQVLNDLLYTGVGLQGLGLINPLHSSIGPWSPPLSVLLIIPFCHDVLYLHLLELDKYRALLSRVSSVTWTTSEQGPRAALYSLRFPKVKVTSVAKAGKRISKLAEGIAIDALPELKSARAVAFFLGGLFLSSFLTSVAANANFKVFGNGKSFPILRSPLTSLMLLQRLIEKGDPRLSNQFKEMALPLAFFIYEMKASADQTIFTSSNCLLSSKCGIID</sequence>
<comment type="similarity">
    <text evidence="2 6">Belongs to the complex I subunit 1 family.</text>
</comment>
<dbReference type="GO" id="GO:0009060">
    <property type="term" value="P:aerobic respiration"/>
    <property type="evidence" value="ECO:0007669"/>
    <property type="project" value="TreeGrafter"/>
</dbReference>
<keyword evidence="3 6" id="KW-0812">Transmembrane</keyword>
<organism evidence="7">
    <name type="scientific">Salix viminalis</name>
    <name type="common">Common osier</name>
    <name type="synonym">Basket willow</name>
    <dbReference type="NCBI Taxonomy" id="40686"/>
    <lineage>
        <taxon>Eukaryota</taxon>
        <taxon>Viridiplantae</taxon>
        <taxon>Streptophyta</taxon>
        <taxon>Embryophyta</taxon>
        <taxon>Tracheophyta</taxon>
        <taxon>Spermatophyta</taxon>
        <taxon>Magnoliopsida</taxon>
        <taxon>eudicotyledons</taxon>
        <taxon>Gunneridae</taxon>
        <taxon>Pentapetalae</taxon>
        <taxon>rosids</taxon>
        <taxon>fabids</taxon>
        <taxon>Malpighiales</taxon>
        <taxon>Salicaceae</taxon>
        <taxon>Saliceae</taxon>
        <taxon>Salix</taxon>
    </lineage>
</organism>
<reference evidence="7" key="1">
    <citation type="submission" date="2019-03" db="EMBL/GenBank/DDBJ databases">
        <authorList>
            <person name="Mank J."/>
            <person name="Almeida P."/>
        </authorList>
    </citation>
    <scope>NUCLEOTIDE SEQUENCE</scope>
    <source>
        <strain evidence="7">78183</strain>
    </source>
</reference>
<dbReference type="Pfam" id="PF00146">
    <property type="entry name" value="NADHdh"/>
    <property type="match status" value="1"/>
</dbReference>
<protein>
    <submittedName>
        <fullName evidence="7">Uncharacterized protein</fullName>
    </submittedName>
</protein>
<dbReference type="AlphaFoldDB" id="A0A6N2LEY8"/>
<evidence type="ECO:0000256" key="5">
    <source>
        <dbReference type="ARBA" id="ARBA00023136"/>
    </source>
</evidence>
<evidence type="ECO:0000256" key="4">
    <source>
        <dbReference type="ARBA" id="ARBA00022989"/>
    </source>
</evidence>
<proteinExistence type="inferred from homology"/>
<keyword evidence="6" id="KW-0520">NAD</keyword>
<evidence type="ECO:0000256" key="2">
    <source>
        <dbReference type="ARBA" id="ARBA00010535"/>
    </source>
</evidence>